<keyword evidence="13" id="KW-0675">Receptor</keyword>
<protein>
    <submittedName>
        <fullName evidence="13">TonB-dependent receptor</fullName>
    </submittedName>
</protein>
<comment type="subcellular location">
    <subcellularLocation>
        <location evidence="1 8">Cell outer membrane</location>
        <topology evidence="1 8">Multi-pass membrane protein</topology>
    </subcellularLocation>
</comment>
<dbReference type="RefSeq" id="WP_116975472.1">
    <property type="nucleotide sequence ID" value="NZ_QPMM01000004.1"/>
</dbReference>
<reference evidence="13 14" key="1">
    <citation type="submission" date="2018-07" db="EMBL/GenBank/DDBJ databases">
        <title>Chitinophaga K2CV101002-2 sp. nov., isolated from a monsoon evergreen broad-leaved forest soil.</title>
        <authorList>
            <person name="Lv Y."/>
        </authorList>
    </citation>
    <scope>NUCLEOTIDE SEQUENCE [LARGE SCALE GENOMIC DNA]</scope>
    <source>
        <strain evidence="13 14">GDMCC 1.1288</strain>
    </source>
</reference>
<keyword evidence="14" id="KW-1185">Reference proteome</keyword>
<keyword evidence="4 8" id="KW-0812">Transmembrane</keyword>
<keyword evidence="5 9" id="KW-0798">TonB box</keyword>
<dbReference type="InterPro" id="IPR037066">
    <property type="entry name" value="Plug_dom_sf"/>
</dbReference>
<dbReference type="Pfam" id="PF13715">
    <property type="entry name" value="CarbopepD_reg_2"/>
    <property type="match status" value="1"/>
</dbReference>
<keyword evidence="7 8" id="KW-0998">Cell outer membrane</keyword>
<dbReference type="FunFam" id="2.170.130.10:FF:000008">
    <property type="entry name" value="SusC/RagA family TonB-linked outer membrane protein"/>
    <property type="match status" value="1"/>
</dbReference>
<dbReference type="Gene3D" id="2.170.130.10">
    <property type="entry name" value="TonB-dependent receptor, plug domain"/>
    <property type="match status" value="1"/>
</dbReference>
<proteinExistence type="inferred from homology"/>
<dbReference type="AlphaFoldDB" id="A0A3E1YBB4"/>
<sequence>MLRFFSMVGMLLILSIFSFAQVGQLTGKVTDAKDGTPLPGVTVKVKNSNIGTITDATGTYHLSVPSSAVFLTFSFVGFADHEIAIAGHSTINIALQSGNKDLSEVIVVGYGTLTKKDVTGSISKVASKEVENQPVASLESAIQGKVPGVVIESGSGKVGQGIKVRVRGTSSISASSQPLYVIDGMPVNTTSRSDIYNDETNPMADINPNDIESIEVLKDASAAAIYGARGANGVILITTKKGKAGEKTKLELNANNTWGRPTKKRGFLNAQDYIDLLHERAVNDGKLSFAAGYNPVNPALPPFASEAEAIDYMTKRVDNALKSFSLGKDLKSLGYTTDWESLMFRDPAHSQQIDLSATGGNEKTKFYVSGFYINQQSIVKNNDFKRYGGRLNLEHNASDRVSLGMNVNISRSQLDRVSNDNSFSTPGQLVAQSPVSPYLDDNGEINNSTLYPNGLYDAQFNTSSMITFRTLGNVFLNYKILPSLSFRSELGADISTINEDSYIGVLASDAFGKGFGSSFISQDVALNTNNYFSFNPQLGGDHTLSATAGMSYLQDDFNSTQVQGELFPSDIIKKLAAAASITFGSTQAQRYTFLSYFARANYSYKNKYIASISVRSDGSSRFGPNNRYGIFPAGSVAWVLSEEEFLKSNPTLTYLKVRASYGSTGNAEIGENRFLTLLSPTSYPQLPGYRPTQMGNPDLKWERTNQVDVGIEFGLFDNRFSGEIDYYNKQTSDLLLKANLPYTSGYGFQYMNIGSMENKGVEIMLNSINIRNRNFKWTTTLNLAYNKNRVKNIGGQIIESTGGEQRAVEGEPIGVFYMPKFAGVDPKTGEALYVDGSGKNTTSYSDAVKMVVGKSNPDWTGGFTNTFSSHGFDLSVFFSFVQGNNIYNRAGIYQDNGFASGYDNQRVDVLNRWQKPNDITNVPRLSRYFSNGANQMSSRWISDGSYIRLKSATLGYNLPKQALDVLKISGLRLYVAGYNLWTKTKFVGDPEVNSDVMGNIAGGIDYYTIPQAKQVTVGVNVKF</sequence>
<evidence type="ECO:0000256" key="6">
    <source>
        <dbReference type="ARBA" id="ARBA00023136"/>
    </source>
</evidence>
<evidence type="ECO:0000256" key="5">
    <source>
        <dbReference type="ARBA" id="ARBA00023077"/>
    </source>
</evidence>
<dbReference type="GO" id="GO:0009279">
    <property type="term" value="C:cell outer membrane"/>
    <property type="evidence" value="ECO:0007669"/>
    <property type="project" value="UniProtKB-SubCell"/>
</dbReference>
<feature type="domain" description="TonB-dependent receptor-like beta-barrel" evidence="11">
    <location>
        <begin position="419"/>
        <end position="980"/>
    </location>
</feature>
<evidence type="ECO:0000313" key="14">
    <source>
        <dbReference type="Proteomes" id="UP000260644"/>
    </source>
</evidence>
<gene>
    <name evidence="13" type="ORF">DVR12_09675</name>
</gene>
<evidence type="ECO:0000259" key="12">
    <source>
        <dbReference type="Pfam" id="PF07715"/>
    </source>
</evidence>
<keyword evidence="6 8" id="KW-0472">Membrane</keyword>
<evidence type="ECO:0000256" key="7">
    <source>
        <dbReference type="ARBA" id="ARBA00023237"/>
    </source>
</evidence>
<dbReference type="Pfam" id="PF00593">
    <property type="entry name" value="TonB_dep_Rec_b-barrel"/>
    <property type="match status" value="1"/>
</dbReference>
<dbReference type="Gene3D" id="2.40.170.20">
    <property type="entry name" value="TonB-dependent receptor, beta-barrel domain"/>
    <property type="match status" value="1"/>
</dbReference>
<evidence type="ECO:0000256" key="3">
    <source>
        <dbReference type="ARBA" id="ARBA00022452"/>
    </source>
</evidence>
<dbReference type="EMBL" id="QPMM01000004">
    <property type="protein sequence ID" value="RFS23279.1"/>
    <property type="molecule type" value="Genomic_DNA"/>
</dbReference>
<dbReference type="NCBIfam" id="TIGR04057">
    <property type="entry name" value="SusC_RagA_signa"/>
    <property type="match status" value="1"/>
</dbReference>
<dbReference type="Gene3D" id="2.60.40.1120">
    <property type="entry name" value="Carboxypeptidase-like, regulatory domain"/>
    <property type="match status" value="1"/>
</dbReference>
<feature type="domain" description="TonB-dependent receptor plug" evidence="12">
    <location>
        <begin position="115"/>
        <end position="234"/>
    </location>
</feature>
<keyword evidence="10" id="KW-0732">Signal</keyword>
<evidence type="ECO:0000313" key="13">
    <source>
        <dbReference type="EMBL" id="RFS23279.1"/>
    </source>
</evidence>
<dbReference type="NCBIfam" id="TIGR04056">
    <property type="entry name" value="OMP_RagA_SusC"/>
    <property type="match status" value="1"/>
</dbReference>
<dbReference type="OrthoDB" id="9768177at2"/>
<dbReference type="Pfam" id="PF07715">
    <property type="entry name" value="Plug"/>
    <property type="match status" value="1"/>
</dbReference>
<comment type="similarity">
    <text evidence="8 9">Belongs to the TonB-dependent receptor family.</text>
</comment>
<dbReference type="InterPro" id="IPR039426">
    <property type="entry name" value="TonB-dep_rcpt-like"/>
</dbReference>
<evidence type="ECO:0000256" key="2">
    <source>
        <dbReference type="ARBA" id="ARBA00022448"/>
    </source>
</evidence>
<name>A0A3E1YBB4_9BACT</name>
<dbReference type="InterPro" id="IPR023996">
    <property type="entry name" value="TonB-dep_OMP_SusC/RagA"/>
</dbReference>
<evidence type="ECO:0000256" key="8">
    <source>
        <dbReference type="PROSITE-ProRule" id="PRU01360"/>
    </source>
</evidence>
<evidence type="ECO:0000256" key="10">
    <source>
        <dbReference type="SAM" id="SignalP"/>
    </source>
</evidence>
<feature type="signal peptide" evidence="10">
    <location>
        <begin position="1"/>
        <end position="20"/>
    </location>
</feature>
<evidence type="ECO:0000256" key="9">
    <source>
        <dbReference type="RuleBase" id="RU003357"/>
    </source>
</evidence>
<dbReference type="InterPro" id="IPR012910">
    <property type="entry name" value="Plug_dom"/>
</dbReference>
<accession>A0A3E1YBB4</accession>
<dbReference type="SUPFAM" id="SSF49464">
    <property type="entry name" value="Carboxypeptidase regulatory domain-like"/>
    <property type="match status" value="1"/>
</dbReference>
<evidence type="ECO:0000259" key="11">
    <source>
        <dbReference type="Pfam" id="PF00593"/>
    </source>
</evidence>
<organism evidence="13 14">
    <name type="scientific">Chitinophaga silvatica</name>
    <dbReference type="NCBI Taxonomy" id="2282649"/>
    <lineage>
        <taxon>Bacteria</taxon>
        <taxon>Pseudomonadati</taxon>
        <taxon>Bacteroidota</taxon>
        <taxon>Chitinophagia</taxon>
        <taxon>Chitinophagales</taxon>
        <taxon>Chitinophagaceae</taxon>
        <taxon>Chitinophaga</taxon>
    </lineage>
</organism>
<dbReference type="Proteomes" id="UP000260644">
    <property type="component" value="Unassembled WGS sequence"/>
</dbReference>
<dbReference type="PROSITE" id="PS52016">
    <property type="entry name" value="TONB_DEPENDENT_REC_3"/>
    <property type="match status" value="1"/>
</dbReference>
<dbReference type="InterPro" id="IPR036942">
    <property type="entry name" value="Beta-barrel_TonB_sf"/>
</dbReference>
<keyword evidence="2 8" id="KW-0813">Transport</keyword>
<dbReference type="InterPro" id="IPR000531">
    <property type="entry name" value="Beta-barrel_TonB"/>
</dbReference>
<evidence type="ECO:0000256" key="4">
    <source>
        <dbReference type="ARBA" id="ARBA00022692"/>
    </source>
</evidence>
<dbReference type="SUPFAM" id="SSF56935">
    <property type="entry name" value="Porins"/>
    <property type="match status" value="1"/>
</dbReference>
<comment type="caution">
    <text evidence="13">The sequence shown here is derived from an EMBL/GenBank/DDBJ whole genome shotgun (WGS) entry which is preliminary data.</text>
</comment>
<dbReference type="InterPro" id="IPR023997">
    <property type="entry name" value="TonB-dep_OMP_SusC/RagA_CS"/>
</dbReference>
<feature type="chain" id="PRO_5017643861" evidence="10">
    <location>
        <begin position="21"/>
        <end position="1023"/>
    </location>
</feature>
<evidence type="ECO:0000256" key="1">
    <source>
        <dbReference type="ARBA" id="ARBA00004571"/>
    </source>
</evidence>
<dbReference type="InterPro" id="IPR008969">
    <property type="entry name" value="CarboxyPept-like_regulatory"/>
</dbReference>
<keyword evidence="3 8" id="KW-1134">Transmembrane beta strand</keyword>